<protein>
    <submittedName>
        <fullName evidence="1">Uncharacterized protein</fullName>
    </submittedName>
</protein>
<evidence type="ECO:0000313" key="1">
    <source>
        <dbReference type="EMBL" id="WAP63561.1"/>
    </source>
</evidence>
<proteinExistence type="predicted"/>
<gene>
    <name evidence="1" type="ORF">OZ911_27415</name>
</gene>
<keyword evidence="2" id="KW-1185">Reference proteome</keyword>
<accession>A0ACD4P5X5</accession>
<name>A0ACD4P5X5_9PSED</name>
<reference evidence="1" key="1">
    <citation type="journal article" date="2024" name="Int. J. Syst. Evol. Microbiol.">
        <title>Pseudomonas fortuita sp. nov., isolated from the endosphere of a wild yam.</title>
        <authorList>
            <person name="Carlier A."/>
            <person name="Beaumel M."/>
            <person name="Moreau S."/>
            <person name="Acar T."/>
            <person name="Sana T.G."/>
            <person name="Cnockaert M."/>
            <person name="Vandamme P."/>
        </authorList>
    </citation>
    <scope>NUCLEOTIDE SEQUENCE</scope>
    <source>
        <strain evidence="1">GMI12077</strain>
    </source>
</reference>
<dbReference type="EMBL" id="CP114035">
    <property type="protein sequence ID" value="WAP63561.1"/>
    <property type="molecule type" value="Genomic_DNA"/>
</dbReference>
<evidence type="ECO:0000313" key="2">
    <source>
        <dbReference type="Proteomes" id="UP001163982"/>
    </source>
</evidence>
<organism evidence="1 2">
    <name type="scientific">Pseudomonas fortuita</name>
    <dbReference type="NCBI Taxonomy" id="3233375"/>
    <lineage>
        <taxon>Bacteria</taxon>
        <taxon>Pseudomonadati</taxon>
        <taxon>Pseudomonadota</taxon>
        <taxon>Gammaproteobacteria</taxon>
        <taxon>Pseudomonadales</taxon>
        <taxon>Pseudomonadaceae</taxon>
        <taxon>Pseudomonas</taxon>
    </lineage>
</organism>
<sequence>MLFTNRAELQGQFAAVDDVRLLWRSAGLNPDSYYFVVEGCGVVDGCFGPWVRIVSNVEEVDSLCKGSRPEALSVNKIQLVAPPSMTRRSEFSMQLLSEIRIKEGSEPRPIYEFVTHDGQVYSSAR</sequence>
<dbReference type="Proteomes" id="UP001163982">
    <property type="component" value="Chromosome"/>
</dbReference>